<name>A0ACC2ZUG3_9EURO</name>
<protein>
    <submittedName>
        <fullName evidence="1">Uncharacterized protein</fullName>
    </submittedName>
</protein>
<evidence type="ECO:0000313" key="1">
    <source>
        <dbReference type="EMBL" id="KAJ9651193.1"/>
    </source>
</evidence>
<dbReference type="EMBL" id="JAPDRQ010000275">
    <property type="protein sequence ID" value="KAJ9651193.1"/>
    <property type="molecule type" value="Genomic_DNA"/>
</dbReference>
<accession>A0ACC2ZUG3</accession>
<gene>
    <name evidence="1" type="ORF">H2198_009525</name>
</gene>
<evidence type="ECO:0000313" key="2">
    <source>
        <dbReference type="Proteomes" id="UP001172386"/>
    </source>
</evidence>
<dbReference type="Proteomes" id="UP001172386">
    <property type="component" value="Unassembled WGS sequence"/>
</dbReference>
<proteinExistence type="predicted"/>
<keyword evidence="2" id="KW-1185">Reference proteome</keyword>
<reference evidence="1" key="1">
    <citation type="submission" date="2022-10" db="EMBL/GenBank/DDBJ databases">
        <title>Culturing micro-colonial fungi from biological soil crusts in the Mojave desert and describing Neophaeococcomyces mojavensis, and introducing the new genera and species Taxawa tesnikishii.</title>
        <authorList>
            <person name="Kurbessoian T."/>
            <person name="Stajich J.E."/>
        </authorList>
    </citation>
    <scope>NUCLEOTIDE SEQUENCE</scope>
    <source>
        <strain evidence="1">JES_112</strain>
    </source>
</reference>
<organism evidence="1 2">
    <name type="scientific">Neophaeococcomyces mojaviensis</name>
    <dbReference type="NCBI Taxonomy" id="3383035"/>
    <lineage>
        <taxon>Eukaryota</taxon>
        <taxon>Fungi</taxon>
        <taxon>Dikarya</taxon>
        <taxon>Ascomycota</taxon>
        <taxon>Pezizomycotina</taxon>
        <taxon>Eurotiomycetes</taxon>
        <taxon>Chaetothyriomycetidae</taxon>
        <taxon>Chaetothyriales</taxon>
        <taxon>Chaetothyriales incertae sedis</taxon>
        <taxon>Neophaeococcomyces</taxon>
    </lineage>
</organism>
<sequence>MSSSNRSHSNSLSATNGNHRVHRRKSVNASASSTAQAAIAAALRENGDPSAIPSSSSHRRSVGSRKNTESHSMSARPSMHTYFGPAVANSAEQDTFEDMSMDEDAGPNDKNFTTNRNRRASEGSHLVKGSSKKGELRCETCGKGYKHSSCLTKHMWEHDPAWAVTSKLLISKHQQVQLLEAASVLCNMNAESTVDLPEIEATQIDHADPSEASSASPEDSGSSEMHDGISSVETTPPPMGDEYPVLDSKRFSTSSAGFSRSYRSAASSSFVDSVFSPGLYPQRLSGIDFRPTTSGTDDGSLAAATAGLNFGGTPRTRASAGDDIPPVPPLPPQYQSYSKTSTLNHVHDPFMIQPPQLTQQISDERDYKGDHDDRSEFAHGHGHLEEEGMFRMDQ</sequence>
<comment type="caution">
    <text evidence="1">The sequence shown here is derived from an EMBL/GenBank/DDBJ whole genome shotgun (WGS) entry which is preliminary data.</text>
</comment>